<dbReference type="Proteomes" id="UP000784294">
    <property type="component" value="Unassembled WGS sequence"/>
</dbReference>
<evidence type="ECO:0000313" key="1">
    <source>
        <dbReference type="EMBL" id="VEL30058.1"/>
    </source>
</evidence>
<name>A0A448X7H1_9PLAT</name>
<dbReference type="EMBL" id="CAAALY010109014">
    <property type="protein sequence ID" value="VEL30058.1"/>
    <property type="molecule type" value="Genomic_DNA"/>
</dbReference>
<evidence type="ECO:0000313" key="2">
    <source>
        <dbReference type="Proteomes" id="UP000784294"/>
    </source>
</evidence>
<dbReference type="AlphaFoldDB" id="A0A448X7H1"/>
<protein>
    <submittedName>
        <fullName evidence="1">Uncharacterized protein</fullName>
    </submittedName>
</protein>
<proteinExistence type="predicted"/>
<gene>
    <name evidence="1" type="ORF">PXEA_LOCUS23498</name>
</gene>
<accession>A0A448X7H1</accession>
<sequence length="86" mass="9203">MVASGNSPFSSTTKAVLGTKNELTFGTIPAPDKLAHISTILAHRSLTFPVNMAHPLKFIASRLAYASAARDYRIELHTSSFVADGN</sequence>
<reference evidence="1" key="1">
    <citation type="submission" date="2018-11" db="EMBL/GenBank/DDBJ databases">
        <authorList>
            <consortium name="Pathogen Informatics"/>
        </authorList>
    </citation>
    <scope>NUCLEOTIDE SEQUENCE</scope>
</reference>
<organism evidence="1 2">
    <name type="scientific">Protopolystoma xenopodis</name>
    <dbReference type="NCBI Taxonomy" id="117903"/>
    <lineage>
        <taxon>Eukaryota</taxon>
        <taxon>Metazoa</taxon>
        <taxon>Spiralia</taxon>
        <taxon>Lophotrochozoa</taxon>
        <taxon>Platyhelminthes</taxon>
        <taxon>Monogenea</taxon>
        <taxon>Polyopisthocotylea</taxon>
        <taxon>Polystomatidea</taxon>
        <taxon>Polystomatidae</taxon>
        <taxon>Protopolystoma</taxon>
    </lineage>
</organism>
<keyword evidence="2" id="KW-1185">Reference proteome</keyword>
<comment type="caution">
    <text evidence="1">The sequence shown here is derived from an EMBL/GenBank/DDBJ whole genome shotgun (WGS) entry which is preliminary data.</text>
</comment>